<keyword evidence="1" id="KW-1133">Transmembrane helix</keyword>
<dbReference type="InterPro" id="IPR011435">
    <property type="entry name" value="UmpAB"/>
</dbReference>
<organism evidence="2 3">
    <name type="scientific">Natranaerobius thermophilus (strain ATCC BAA-1301 / DSM 18059 / JW/NM-WN-LF)</name>
    <dbReference type="NCBI Taxonomy" id="457570"/>
    <lineage>
        <taxon>Bacteria</taxon>
        <taxon>Bacillati</taxon>
        <taxon>Bacillota</taxon>
        <taxon>Clostridia</taxon>
        <taxon>Natranaerobiales</taxon>
        <taxon>Natranaerobiaceae</taxon>
        <taxon>Natranaerobius</taxon>
    </lineage>
</organism>
<dbReference type="OrthoDB" id="9805989at2"/>
<name>B2A5A5_NATTJ</name>
<evidence type="ECO:0008006" key="4">
    <source>
        <dbReference type="Google" id="ProtNLM"/>
    </source>
</evidence>
<dbReference type="InParanoid" id="B2A5A5"/>
<dbReference type="RefSeq" id="WP_012446827.1">
    <property type="nucleotide sequence ID" value="NC_010718.1"/>
</dbReference>
<accession>B2A5A5</accession>
<feature type="transmembrane region" description="Helical" evidence="1">
    <location>
        <begin position="149"/>
        <end position="169"/>
    </location>
</feature>
<evidence type="ECO:0000313" key="2">
    <source>
        <dbReference type="EMBL" id="ACB83939.1"/>
    </source>
</evidence>
<feature type="transmembrane region" description="Helical" evidence="1">
    <location>
        <begin position="181"/>
        <end position="201"/>
    </location>
</feature>
<keyword evidence="1" id="KW-0812">Transmembrane</keyword>
<dbReference type="EMBL" id="CP001034">
    <property type="protein sequence ID" value="ACB83939.1"/>
    <property type="molecule type" value="Genomic_DNA"/>
</dbReference>
<dbReference type="Pfam" id="PF07556">
    <property type="entry name" value="DUF1538"/>
    <property type="match status" value="1"/>
</dbReference>
<reference evidence="2 3" key="1">
    <citation type="submission" date="2008-04" db="EMBL/GenBank/DDBJ databases">
        <title>Complete sequence of chromosome of Natranaerobius thermophilus JW/NM-WN-LF.</title>
        <authorList>
            <consortium name="US DOE Joint Genome Institute"/>
            <person name="Copeland A."/>
            <person name="Lucas S."/>
            <person name="Lapidus A."/>
            <person name="Glavina del Rio T."/>
            <person name="Dalin E."/>
            <person name="Tice H."/>
            <person name="Bruce D."/>
            <person name="Goodwin L."/>
            <person name="Pitluck S."/>
            <person name="Chertkov O."/>
            <person name="Brettin T."/>
            <person name="Detter J.C."/>
            <person name="Han C."/>
            <person name="Kuske C.R."/>
            <person name="Schmutz J."/>
            <person name="Larimer F."/>
            <person name="Land M."/>
            <person name="Hauser L."/>
            <person name="Kyrpides N."/>
            <person name="Lykidis A."/>
            <person name="Mesbah N.M."/>
            <person name="Wiegel J."/>
        </authorList>
    </citation>
    <scope>NUCLEOTIDE SEQUENCE [LARGE SCALE GENOMIC DNA]</scope>
    <source>
        <strain evidence="3">ATCC BAA-1301 / DSM 18059 / JW/NM-WN-LF</strain>
    </source>
</reference>
<gene>
    <name evidence="2" type="ordered locus">Nther_0342</name>
</gene>
<evidence type="ECO:0000256" key="1">
    <source>
        <dbReference type="SAM" id="Phobius"/>
    </source>
</evidence>
<dbReference type="KEGG" id="nth:Nther_0342"/>
<keyword evidence="1" id="KW-0472">Membrane</keyword>
<dbReference type="AlphaFoldDB" id="B2A5A5"/>
<dbReference type="Proteomes" id="UP000001683">
    <property type="component" value="Chromosome"/>
</dbReference>
<feature type="transmembrane region" description="Helical" evidence="1">
    <location>
        <begin position="50"/>
        <end position="71"/>
    </location>
</feature>
<dbReference type="eggNOG" id="COG0589">
    <property type="taxonomic scope" value="Bacteria"/>
</dbReference>
<protein>
    <recommendedName>
        <fullName evidence="4">DUF1538 domain-containing protein</fullName>
    </recommendedName>
</protein>
<dbReference type="HOGENOM" id="CLU_026769_0_0_9"/>
<dbReference type="STRING" id="457570.Nther_0342"/>
<keyword evidence="3" id="KW-1185">Reference proteome</keyword>
<reference evidence="2 3" key="2">
    <citation type="journal article" date="2011" name="J. Bacteriol.">
        <title>Complete genome sequence of the anaerobic, halophilic alkalithermophile Natranaerobius thermophilus JW/NM-WN-LF.</title>
        <authorList>
            <person name="Zhao B."/>
            <person name="Mesbah N.M."/>
            <person name="Dalin E."/>
            <person name="Goodwin L."/>
            <person name="Nolan M."/>
            <person name="Pitluck S."/>
            <person name="Chertkov O."/>
            <person name="Brettin T.S."/>
            <person name="Han J."/>
            <person name="Larimer F.W."/>
            <person name="Land M.L."/>
            <person name="Hauser L."/>
            <person name="Kyrpides N."/>
            <person name="Wiegel J."/>
        </authorList>
    </citation>
    <scope>NUCLEOTIDE SEQUENCE [LARGE SCALE GENOMIC DNA]</scope>
    <source>
        <strain evidence="3">ATCC BAA-1301 / DSM 18059 / JW/NM-WN-LF</strain>
    </source>
</reference>
<feature type="transmembrane region" description="Helical" evidence="1">
    <location>
        <begin position="213"/>
        <end position="235"/>
    </location>
</feature>
<feature type="transmembrane region" description="Helical" evidence="1">
    <location>
        <begin position="118"/>
        <end position="143"/>
    </location>
</feature>
<sequence length="253" mass="27483">MSEVVIFEGLWNTIIEVFIALLPLIAFFAYFQLVYLKLPRVEVANMAKGVILTFLGIVFFLQGVHVGFLPIGELLGQGLVQHTEKWFVIPVGFILGAVATFAEPAVRALSDEVEKVSAGYIPQIILLVTLSLGVGLSIALAMIRIIVGIPLMYLLLPGYGLALATTFITKENFVSIAFDSGGVATGPMTVTFIMAFSVGVASEIEGRDPLIEGFGMIALVALIPILSVLILGLIYSRKEKQDERDLEYEEKES</sequence>
<proteinExistence type="predicted"/>
<feature type="transmembrane region" description="Helical" evidence="1">
    <location>
        <begin position="86"/>
        <end position="106"/>
    </location>
</feature>
<evidence type="ECO:0000313" key="3">
    <source>
        <dbReference type="Proteomes" id="UP000001683"/>
    </source>
</evidence>
<feature type="transmembrane region" description="Helical" evidence="1">
    <location>
        <begin position="17"/>
        <end position="38"/>
    </location>
</feature>